<sequence>MTSSWMKVKWPETHHDIYRILLSCPSYQTRIPPLRFSIPPFVRDSCQRHVVLIATLWTNPLGGY</sequence>
<evidence type="ECO:0000313" key="1">
    <source>
        <dbReference type="EMBL" id="KIO19978.1"/>
    </source>
</evidence>
<reference evidence="1 2" key="1">
    <citation type="submission" date="2014-04" db="EMBL/GenBank/DDBJ databases">
        <authorList>
            <consortium name="DOE Joint Genome Institute"/>
            <person name="Kuo A."/>
            <person name="Girlanda M."/>
            <person name="Perotto S."/>
            <person name="Kohler A."/>
            <person name="Nagy L.G."/>
            <person name="Floudas D."/>
            <person name="Copeland A."/>
            <person name="Barry K.W."/>
            <person name="Cichocki N."/>
            <person name="Veneault-Fourrey C."/>
            <person name="LaButti K."/>
            <person name="Lindquist E.A."/>
            <person name="Lipzen A."/>
            <person name="Lundell T."/>
            <person name="Morin E."/>
            <person name="Murat C."/>
            <person name="Sun H."/>
            <person name="Tunlid A."/>
            <person name="Henrissat B."/>
            <person name="Grigoriev I.V."/>
            <person name="Hibbett D.S."/>
            <person name="Martin F."/>
            <person name="Nordberg H.P."/>
            <person name="Cantor M.N."/>
            <person name="Hua S.X."/>
        </authorList>
    </citation>
    <scope>NUCLEOTIDE SEQUENCE [LARGE SCALE GENOMIC DNA]</scope>
    <source>
        <strain evidence="1 2">MUT 4182</strain>
    </source>
</reference>
<dbReference type="EMBL" id="KN823194">
    <property type="protein sequence ID" value="KIO19978.1"/>
    <property type="molecule type" value="Genomic_DNA"/>
</dbReference>
<evidence type="ECO:0000313" key="2">
    <source>
        <dbReference type="Proteomes" id="UP000054248"/>
    </source>
</evidence>
<name>A0A0C3KEU8_9AGAM</name>
<dbReference type="Proteomes" id="UP000054248">
    <property type="component" value="Unassembled WGS sequence"/>
</dbReference>
<reference evidence="2" key="2">
    <citation type="submission" date="2015-01" db="EMBL/GenBank/DDBJ databases">
        <title>Evolutionary Origins and Diversification of the Mycorrhizal Mutualists.</title>
        <authorList>
            <consortium name="DOE Joint Genome Institute"/>
            <consortium name="Mycorrhizal Genomics Consortium"/>
            <person name="Kohler A."/>
            <person name="Kuo A."/>
            <person name="Nagy L.G."/>
            <person name="Floudas D."/>
            <person name="Copeland A."/>
            <person name="Barry K.W."/>
            <person name="Cichocki N."/>
            <person name="Veneault-Fourrey C."/>
            <person name="LaButti K."/>
            <person name="Lindquist E.A."/>
            <person name="Lipzen A."/>
            <person name="Lundell T."/>
            <person name="Morin E."/>
            <person name="Murat C."/>
            <person name="Riley R."/>
            <person name="Ohm R."/>
            <person name="Sun H."/>
            <person name="Tunlid A."/>
            <person name="Henrissat B."/>
            <person name="Grigoriev I.V."/>
            <person name="Hibbett D.S."/>
            <person name="Martin F."/>
        </authorList>
    </citation>
    <scope>NUCLEOTIDE SEQUENCE [LARGE SCALE GENOMIC DNA]</scope>
    <source>
        <strain evidence="2">MUT 4182</strain>
    </source>
</reference>
<protein>
    <submittedName>
        <fullName evidence="1">Uncharacterized protein</fullName>
    </submittedName>
</protein>
<organism evidence="1 2">
    <name type="scientific">Tulasnella calospora MUT 4182</name>
    <dbReference type="NCBI Taxonomy" id="1051891"/>
    <lineage>
        <taxon>Eukaryota</taxon>
        <taxon>Fungi</taxon>
        <taxon>Dikarya</taxon>
        <taxon>Basidiomycota</taxon>
        <taxon>Agaricomycotina</taxon>
        <taxon>Agaricomycetes</taxon>
        <taxon>Cantharellales</taxon>
        <taxon>Tulasnellaceae</taxon>
        <taxon>Tulasnella</taxon>
    </lineage>
</organism>
<proteinExistence type="predicted"/>
<accession>A0A0C3KEU8</accession>
<dbReference type="HOGENOM" id="CLU_2869304_0_0_1"/>
<gene>
    <name evidence="1" type="ORF">M407DRAFT_142560</name>
</gene>
<keyword evidence="2" id="KW-1185">Reference proteome</keyword>
<dbReference type="AlphaFoldDB" id="A0A0C3KEU8"/>